<proteinExistence type="predicted"/>
<dbReference type="EMBL" id="CP049871">
    <property type="protein sequence ID" value="QIL03140.1"/>
    <property type="molecule type" value="Genomic_DNA"/>
</dbReference>
<dbReference type="AlphaFoldDB" id="A0A6G7ZQF7"/>
<organism evidence="2 3">
    <name type="scientific">Sphingomonas sinipercae</name>
    <dbReference type="NCBI Taxonomy" id="2714944"/>
    <lineage>
        <taxon>Bacteria</taxon>
        <taxon>Pseudomonadati</taxon>
        <taxon>Pseudomonadota</taxon>
        <taxon>Alphaproteobacteria</taxon>
        <taxon>Sphingomonadales</taxon>
        <taxon>Sphingomonadaceae</taxon>
        <taxon>Sphingomonas</taxon>
    </lineage>
</organism>
<feature type="compositionally biased region" description="Polar residues" evidence="1">
    <location>
        <begin position="1"/>
        <end position="10"/>
    </location>
</feature>
<dbReference type="Proteomes" id="UP000502502">
    <property type="component" value="Chromosome"/>
</dbReference>
<dbReference type="KEGG" id="ssin:G7078_10350"/>
<evidence type="ECO:0000313" key="2">
    <source>
        <dbReference type="EMBL" id="QIL03140.1"/>
    </source>
</evidence>
<name>A0A6G7ZQF7_9SPHN</name>
<keyword evidence="3" id="KW-1185">Reference proteome</keyword>
<feature type="region of interest" description="Disordered" evidence="1">
    <location>
        <begin position="1"/>
        <end position="26"/>
    </location>
</feature>
<gene>
    <name evidence="2" type="ORF">G7078_10350</name>
</gene>
<dbReference type="RefSeq" id="WP_166095775.1">
    <property type="nucleotide sequence ID" value="NZ_CP049871.1"/>
</dbReference>
<evidence type="ECO:0000256" key="1">
    <source>
        <dbReference type="SAM" id="MobiDB-lite"/>
    </source>
</evidence>
<evidence type="ECO:0000313" key="3">
    <source>
        <dbReference type="Proteomes" id="UP000502502"/>
    </source>
</evidence>
<accession>A0A6G7ZQF7</accession>
<reference evidence="2 3" key="1">
    <citation type="submission" date="2020-03" db="EMBL/GenBank/DDBJ databases">
        <title>Sphingomonas sp. nov., isolated from fish.</title>
        <authorList>
            <person name="Hyun D.-W."/>
            <person name="Bae J.-W."/>
        </authorList>
    </citation>
    <scope>NUCLEOTIDE SEQUENCE [LARGE SCALE GENOMIC DNA]</scope>
    <source>
        <strain evidence="2 3">HDW15C</strain>
    </source>
</reference>
<sequence>MSYTRLSARNATRGPHPSIGRVDATGKRRLPNDLMTNLNAIAAVRNVHQWWRALNLAARWRD</sequence>
<protein>
    <submittedName>
        <fullName evidence="2">Uncharacterized protein</fullName>
    </submittedName>
</protein>